<name>A0A8G0ZXU3_9RHOB</name>
<dbReference type="Gene3D" id="3.40.50.2000">
    <property type="entry name" value="Glycogen Phosphorylase B"/>
    <property type="match status" value="2"/>
</dbReference>
<feature type="region of interest" description="Disordered" evidence="1">
    <location>
        <begin position="407"/>
        <end position="451"/>
    </location>
</feature>
<dbReference type="InterPro" id="IPR028098">
    <property type="entry name" value="Glyco_trans_4-like_N"/>
</dbReference>
<feature type="domain" description="Glycosyl transferase family 1" evidence="2">
    <location>
        <begin position="227"/>
        <end position="387"/>
    </location>
</feature>
<dbReference type="Proteomes" id="UP000826300">
    <property type="component" value="Chromosome"/>
</dbReference>
<accession>A0A8G0ZXU3</accession>
<dbReference type="GO" id="GO:0016757">
    <property type="term" value="F:glycosyltransferase activity"/>
    <property type="evidence" value="ECO:0007669"/>
    <property type="project" value="InterPro"/>
</dbReference>
<dbReference type="InterPro" id="IPR050194">
    <property type="entry name" value="Glycosyltransferase_grp1"/>
</dbReference>
<keyword evidence="5" id="KW-1185">Reference proteome</keyword>
<evidence type="ECO:0000313" key="5">
    <source>
        <dbReference type="Proteomes" id="UP000826300"/>
    </source>
</evidence>
<dbReference type="InterPro" id="IPR001296">
    <property type="entry name" value="Glyco_trans_1"/>
</dbReference>
<evidence type="ECO:0000256" key="1">
    <source>
        <dbReference type="SAM" id="MobiDB-lite"/>
    </source>
</evidence>
<feature type="domain" description="Glycosyltransferase subfamily 4-like N-terminal" evidence="3">
    <location>
        <begin position="22"/>
        <end position="214"/>
    </location>
</feature>
<dbReference type="AlphaFoldDB" id="A0A8G0ZXU3"/>
<evidence type="ECO:0000259" key="2">
    <source>
        <dbReference type="Pfam" id="PF00534"/>
    </source>
</evidence>
<dbReference type="SUPFAM" id="SSF53756">
    <property type="entry name" value="UDP-Glycosyltransferase/glycogen phosphorylase"/>
    <property type="match status" value="1"/>
</dbReference>
<organism evidence="4 5">
    <name type="scientific">Neotabrizicola shimadae</name>
    <dbReference type="NCBI Taxonomy" id="2807096"/>
    <lineage>
        <taxon>Bacteria</taxon>
        <taxon>Pseudomonadati</taxon>
        <taxon>Pseudomonadota</taxon>
        <taxon>Alphaproteobacteria</taxon>
        <taxon>Rhodobacterales</taxon>
        <taxon>Paracoccaceae</taxon>
        <taxon>Neotabrizicola</taxon>
    </lineage>
</organism>
<sequence length="451" mass="49314">MTSAPPMRVAIVSHAHPSVSKGGAEIAAYTLFRGLQDLGVPSLFIAAVPQAALDRVSLASADEHVLPYDPAQFDHVLLLGRPAMSTALVRLLRDQNASVINFHHYLNFGIGAVRQVKAQTGLPVVFTLHEYLAICAHHGQMITRPARNLCEAASPEACAACFPEHGREGMTTRRDLMFDVLSRCDGFVSPSRFLIDRYVAWGLPAEKFSLIENGLIDTAPPPERAPRSADDPITFAYFGQINPFKGVDVLLNAVDSLAARPDLAGRFRVRIHGNVIGVTPAFEQRLARAIETYDFLEVPGPYDNRQVRRLMSAADYVMVPSTWWENSPVVIQEAYAARRPVICSGIGGMAEKVVDGVTGHHFRVGDAKDLARVMEGAIKEAGRPERQAALARPSSHAEMAKEYLSCLNGASTPEPSPTPSKKAPIHRQDEVSQAMNQKFKSSRRRVGNVVR</sequence>
<dbReference type="Pfam" id="PF00534">
    <property type="entry name" value="Glycos_transf_1"/>
    <property type="match status" value="1"/>
</dbReference>
<dbReference type="PANTHER" id="PTHR45947:SF13">
    <property type="entry name" value="TRANSFERASE"/>
    <property type="match status" value="1"/>
</dbReference>
<gene>
    <name evidence="4" type="ORF">JO391_00415</name>
</gene>
<proteinExistence type="predicted"/>
<dbReference type="KEGG" id="nsm:JO391_00415"/>
<dbReference type="EMBL" id="CP069370">
    <property type="protein sequence ID" value="QYZ70044.1"/>
    <property type="molecule type" value="Genomic_DNA"/>
</dbReference>
<reference evidence="4" key="1">
    <citation type="submission" date="2021-02" db="EMBL/GenBank/DDBJ databases">
        <title>Rhodobacter shimadae sp. nov., an aerobic anoxygenic phototrophic bacterium isolated from a hot spring.</title>
        <authorList>
            <person name="Muramatsu S."/>
            <person name="Haruta S."/>
            <person name="Hirose S."/>
            <person name="Hanada S."/>
        </authorList>
    </citation>
    <scope>NUCLEOTIDE SEQUENCE</scope>
    <source>
        <strain evidence="4">N10</strain>
    </source>
</reference>
<dbReference type="RefSeq" id="WP_220662261.1">
    <property type="nucleotide sequence ID" value="NZ_CP069370.1"/>
</dbReference>
<dbReference type="Pfam" id="PF13439">
    <property type="entry name" value="Glyco_transf_4"/>
    <property type="match status" value="1"/>
</dbReference>
<protein>
    <submittedName>
        <fullName evidence="4">Glycosyltransferase family 4 protein</fullName>
    </submittedName>
</protein>
<dbReference type="CDD" id="cd03823">
    <property type="entry name" value="GT4_ExpE7-like"/>
    <property type="match status" value="1"/>
</dbReference>
<dbReference type="PANTHER" id="PTHR45947">
    <property type="entry name" value="SULFOQUINOVOSYL TRANSFERASE SQD2"/>
    <property type="match status" value="1"/>
</dbReference>
<feature type="compositionally biased region" description="Basic residues" evidence="1">
    <location>
        <begin position="440"/>
        <end position="451"/>
    </location>
</feature>
<evidence type="ECO:0000313" key="4">
    <source>
        <dbReference type="EMBL" id="QYZ70044.1"/>
    </source>
</evidence>
<evidence type="ECO:0000259" key="3">
    <source>
        <dbReference type="Pfam" id="PF13439"/>
    </source>
</evidence>